<evidence type="ECO:0000313" key="2">
    <source>
        <dbReference type="Proteomes" id="UP000664844"/>
    </source>
</evidence>
<evidence type="ECO:0000313" key="1">
    <source>
        <dbReference type="EMBL" id="MBO0350275.1"/>
    </source>
</evidence>
<name>A0ABS3FT26_9CYAN</name>
<keyword evidence="2" id="KW-1185">Reference proteome</keyword>
<protein>
    <submittedName>
        <fullName evidence="1">Uncharacterized protein</fullName>
    </submittedName>
</protein>
<proteinExistence type="predicted"/>
<gene>
    <name evidence="1" type="ORF">J0895_14405</name>
</gene>
<comment type="caution">
    <text evidence="1">The sequence shown here is derived from an EMBL/GenBank/DDBJ whole genome shotgun (WGS) entry which is preliminary data.</text>
</comment>
<accession>A0ABS3FT26</accession>
<dbReference type="EMBL" id="JAFLQW010000379">
    <property type="protein sequence ID" value="MBO0350275.1"/>
    <property type="molecule type" value="Genomic_DNA"/>
</dbReference>
<organism evidence="1 2">
    <name type="scientific">Phormidium pseudopriestleyi FRX01</name>
    <dbReference type="NCBI Taxonomy" id="1759528"/>
    <lineage>
        <taxon>Bacteria</taxon>
        <taxon>Bacillati</taxon>
        <taxon>Cyanobacteriota</taxon>
        <taxon>Cyanophyceae</taxon>
        <taxon>Oscillatoriophycideae</taxon>
        <taxon>Oscillatoriales</taxon>
        <taxon>Oscillatoriaceae</taxon>
        <taxon>Phormidium</taxon>
    </lineage>
</organism>
<dbReference type="Proteomes" id="UP000664844">
    <property type="component" value="Unassembled WGS sequence"/>
</dbReference>
<sequence length="91" mass="10318">MVNLKSTPTIDTTSSPVPAPVAHDWEFVEIWLDPLQNPPYVLLLRGDNRGNCEILDPAQNYALIFASCAYEDAQNWLLEDEYEPVEGRLNL</sequence>
<reference evidence="1 2" key="1">
    <citation type="submission" date="2021-03" db="EMBL/GenBank/DDBJ databases">
        <title>Metabolic Capacity of the Antarctic Cyanobacterium Phormidium pseudopriestleyi that Sustains Oxygenic Photosynthesis in the Presence of Hydrogen Sulfide.</title>
        <authorList>
            <person name="Lumian J.E."/>
            <person name="Jungblut A.D."/>
            <person name="Dillon M.L."/>
            <person name="Hawes I."/>
            <person name="Doran P.T."/>
            <person name="Mackey T.J."/>
            <person name="Dick G.J."/>
            <person name="Grettenberger C.L."/>
            <person name="Sumner D.Y."/>
        </authorList>
    </citation>
    <scope>NUCLEOTIDE SEQUENCE [LARGE SCALE GENOMIC DNA]</scope>
    <source>
        <strain evidence="1 2">FRX01</strain>
    </source>
</reference>